<evidence type="ECO:0000313" key="6">
    <source>
        <dbReference type="Proteomes" id="UP000248066"/>
    </source>
</evidence>
<dbReference type="InterPro" id="IPR014036">
    <property type="entry name" value="DeoR-like_C"/>
</dbReference>
<dbReference type="OrthoDB" id="9798651at2"/>
<dbReference type="GO" id="GO:0003677">
    <property type="term" value="F:DNA binding"/>
    <property type="evidence" value="ECO:0007669"/>
    <property type="project" value="UniProtKB-KW"/>
</dbReference>
<dbReference type="SMART" id="SM01134">
    <property type="entry name" value="DeoRC"/>
    <property type="match status" value="1"/>
</dbReference>
<accession>A0A2W0HGE0</accession>
<dbReference type="InterPro" id="IPR018356">
    <property type="entry name" value="Tscrpt_reg_HTH_DeoR_CS"/>
</dbReference>
<proteinExistence type="predicted"/>
<dbReference type="PROSITE" id="PS51000">
    <property type="entry name" value="HTH_DEOR_2"/>
    <property type="match status" value="1"/>
</dbReference>
<dbReference type="PRINTS" id="PR00037">
    <property type="entry name" value="HTHLACR"/>
</dbReference>
<keyword evidence="3" id="KW-0804">Transcription</keyword>
<dbReference type="InterPro" id="IPR036390">
    <property type="entry name" value="WH_DNA-bd_sf"/>
</dbReference>
<dbReference type="PANTHER" id="PTHR30363">
    <property type="entry name" value="HTH-TYPE TRANSCRIPTIONAL REGULATOR SRLR-RELATED"/>
    <property type="match status" value="1"/>
</dbReference>
<sequence length="253" mass="27781">MLPLERRAWIEQMVLEQGKIDIENASKSLEVSAMTIRRDLRELEQEGKVVRTHGGAISSQSLTKEANYAAKESQNKKQKQEIALRAAAMVEDHSTIILDSGTTTFELAKQLSYRENLTIVTNDIKIASELMGSKNKVIVTGGEMQMETGSLLGTATQQLLKAIHADVFFLGAHAVDYNHGVSAPTFEKALIKQMMKQAAQTTWLLADHSKFGKRAFASVCRLEEIGGVITDSQVPEAARSSYENKVQVLCGGV</sequence>
<dbReference type="Pfam" id="PF08220">
    <property type="entry name" value="HTH_DeoR"/>
    <property type="match status" value="1"/>
</dbReference>
<dbReference type="SMART" id="SM00420">
    <property type="entry name" value="HTH_DEOR"/>
    <property type="match status" value="1"/>
</dbReference>
<dbReference type="SUPFAM" id="SSF46785">
    <property type="entry name" value="Winged helix' DNA-binding domain"/>
    <property type="match status" value="1"/>
</dbReference>
<gene>
    <name evidence="5" type="ORF">CR205_16380</name>
</gene>
<dbReference type="InterPro" id="IPR050313">
    <property type="entry name" value="Carb_Metab_HTH_regulators"/>
</dbReference>
<keyword evidence="6" id="KW-1185">Reference proteome</keyword>
<reference evidence="5 6" key="1">
    <citation type="submission" date="2017-10" db="EMBL/GenBank/DDBJ databases">
        <title>Bacillus sp. nov., a halophilic bacterium isolated from a Yangshapao Lake.</title>
        <authorList>
            <person name="Wang H."/>
        </authorList>
    </citation>
    <scope>NUCLEOTIDE SEQUENCE [LARGE SCALE GENOMIC DNA]</scope>
    <source>
        <strain evidence="5 6">YSP-3</strain>
    </source>
</reference>
<feature type="domain" description="HTH deoR-type" evidence="4">
    <location>
        <begin position="3"/>
        <end position="58"/>
    </location>
</feature>
<dbReference type="RefSeq" id="WP_110521229.1">
    <property type="nucleotide sequence ID" value="NZ_PDOF01000003.1"/>
</dbReference>
<dbReference type="AlphaFoldDB" id="A0A2W0HGE0"/>
<dbReference type="Pfam" id="PF00455">
    <property type="entry name" value="DeoRC"/>
    <property type="match status" value="1"/>
</dbReference>
<evidence type="ECO:0000313" key="5">
    <source>
        <dbReference type="EMBL" id="PYZ95952.1"/>
    </source>
</evidence>
<dbReference type="PANTHER" id="PTHR30363:SF44">
    <property type="entry name" value="AGA OPERON TRANSCRIPTIONAL REPRESSOR-RELATED"/>
    <property type="match status" value="1"/>
</dbReference>
<evidence type="ECO:0000256" key="3">
    <source>
        <dbReference type="ARBA" id="ARBA00023163"/>
    </source>
</evidence>
<dbReference type="PROSITE" id="PS00894">
    <property type="entry name" value="HTH_DEOR_1"/>
    <property type="match status" value="1"/>
</dbReference>
<keyword evidence="1" id="KW-0805">Transcription regulation</keyword>
<name>A0A2W0HGE0_9BACI</name>
<evidence type="ECO:0000256" key="2">
    <source>
        <dbReference type="ARBA" id="ARBA00023125"/>
    </source>
</evidence>
<evidence type="ECO:0000256" key="1">
    <source>
        <dbReference type="ARBA" id="ARBA00023015"/>
    </source>
</evidence>
<dbReference type="GO" id="GO:0003700">
    <property type="term" value="F:DNA-binding transcription factor activity"/>
    <property type="evidence" value="ECO:0007669"/>
    <property type="project" value="InterPro"/>
</dbReference>
<evidence type="ECO:0000259" key="4">
    <source>
        <dbReference type="PROSITE" id="PS51000"/>
    </source>
</evidence>
<dbReference type="InterPro" id="IPR037171">
    <property type="entry name" value="NagB/RpiA_transferase-like"/>
</dbReference>
<organism evidence="5 6">
    <name type="scientific">Alteribacter lacisalsi</name>
    <dbReference type="NCBI Taxonomy" id="2045244"/>
    <lineage>
        <taxon>Bacteria</taxon>
        <taxon>Bacillati</taxon>
        <taxon>Bacillota</taxon>
        <taxon>Bacilli</taxon>
        <taxon>Bacillales</taxon>
        <taxon>Bacillaceae</taxon>
        <taxon>Alteribacter</taxon>
    </lineage>
</organism>
<dbReference type="SUPFAM" id="SSF100950">
    <property type="entry name" value="NagB/RpiA/CoA transferase-like"/>
    <property type="match status" value="1"/>
</dbReference>
<dbReference type="EMBL" id="PDOF01000003">
    <property type="protein sequence ID" value="PYZ95952.1"/>
    <property type="molecule type" value="Genomic_DNA"/>
</dbReference>
<dbReference type="InterPro" id="IPR001034">
    <property type="entry name" value="DeoR_HTH"/>
</dbReference>
<keyword evidence="2" id="KW-0238">DNA-binding</keyword>
<protein>
    <submittedName>
        <fullName evidence="5">Transcriptional regulator</fullName>
    </submittedName>
</protein>
<comment type="caution">
    <text evidence="5">The sequence shown here is derived from an EMBL/GenBank/DDBJ whole genome shotgun (WGS) entry which is preliminary data.</text>
</comment>
<dbReference type="Proteomes" id="UP000248066">
    <property type="component" value="Unassembled WGS sequence"/>
</dbReference>
<dbReference type="Gene3D" id="3.40.50.1360">
    <property type="match status" value="1"/>
</dbReference>